<gene>
    <name evidence="4" type="ORF">A2228_01590</name>
</gene>
<dbReference type="AlphaFoldDB" id="A0A1F5F4X1"/>
<protein>
    <recommendedName>
        <fullName evidence="3">Nudix hydrolase domain-containing protein</fullName>
    </recommendedName>
</protein>
<evidence type="ECO:0000256" key="1">
    <source>
        <dbReference type="ARBA" id="ARBA00001946"/>
    </source>
</evidence>
<sequence length="177" mass="20327">MYQPAWDEIEKIYQLTRVDPSTIRQFKELKSSQSTHTKGEGNPAHYCTFFLPYDHLQDQIYLGHHIKADDWISPGGHIEPGETPSQASIREMKEELGIDITPDLLEPWDLSVKPINRPGSGCLAHYDIWHLVHLPVQHFDFLRSEYHSAGWFTLKDGLAKIQKNPDFAAIITKLILP</sequence>
<dbReference type="InterPro" id="IPR020476">
    <property type="entry name" value="Nudix_hydrolase"/>
</dbReference>
<reference evidence="4 5" key="1">
    <citation type="journal article" date="2016" name="Nat. Commun.">
        <title>Thousands of microbial genomes shed light on interconnected biogeochemical processes in an aquifer system.</title>
        <authorList>
            <person name="Anantharaman K."/>
            <person name="Brown C.T."/>
            <person name="Hug L.A."/>
            <person name="Sharon I."/>
            <person name="Castelle C.J."/>
            <person name="Probst A.J."/>
            <person name="Thomas B.C."/>
            <person name="Singh A."/>
            <person name="Wilkins M.J."/>
            <person name="Karaoz U."/>
            <person name="Brodie E.L."/>
            <person name="Williams K.H."/>
            <person name="Hubbard S.S."/>
            <person name="Banfield J.F."/>
        </authorList>
    </citation>
    <scope>NUCLEOTIDE SEQUENCE [LARGE SCALE GENOMIC DNA]</scope>
</reference>
<feature type="domain" description="Nudix hydrolase" evidence="3">
    <location>
        <begin position="43"/>
        <end position="174"/>
    </location>
</feature>
<organism evidence="4 5">
    <name type="scientific">Candidatus Collierbacteria bacterium RIFOXYA2_FULL_46_10</name>
    <dbReference type="NCBI Taxonomy" id="1817726"/>
    <lineage>
        <taxon>Bacteria</taxon>
        <taxon>Candidatus Collieribacteriota</taxon>
    </lineage>
</organism>
<keyword evidence="2" id="KW-0378">Hydrolase</keyword>
<dbReference type="Gene3D" id="3.90.79.10">
    <property type="entry name" value="Nucleoside Triphosphate Pyrophosphohydrolase"/>
    <property type="match status" value="1"/>
</dbReference>
<dbReference type="PROSITE" id="PS51462">
    <property type="entry name" value="NUDIX"/>
    <property type="match status" value="1"/>
</dbReference>
<proteinExistence type="predicted"/>
<dbReference type="PRINTS" id="PR00502">
    <property type="entry name" value="NUDIXFAMILY"/>
</dbReference>
<dbReference type="Proteomes" id="UP000176191">
    <property type="component" value="Unassembled WGS sequence"/>
</dbReference>
<dbReference type="Pfam" id="PF00293">
    <property type="entry name" value="NUDIX"/>
    <property type="match status" value="1"/>
</dbReference>
<evidence type="ECO:0000313" key="5">
    <source>
        <dbReference type="Proteomes" id="UP000176191"/>
    </source>
</evidence>
<dbReference type="PANTHER" id="PTHR43046:SF14">
    <property type="entry name" value="MUTT_NUDIX FAMILY PROTEIN"/>
    <property type="match status" value="1"/>
</dbReference>
<dbReference type="PANTHER" id="PTHR43046">
    <property type="entry name" value="GDP-MANNOSE MANNOSYL HYDROLASE"/>
    <property type="match status" value="1"/>
</dbReference>
<evidence type="ECO:0000256" key="2">
    <source>
        <dbReference type="ARBA" id="ARBA00022801"/>
    </source>
</evidence>
<dbReference type="EMBL" id="MFAK01000030">
    <property type="protein sequence ID" value="OGD74650.1"/>
    <property type="molecule type" value="Genomic_DNA"/>
</dbReference>
<dbReference type="InterPro" id="IPR000086">
    <property type="entry name" value="NUDIX_hydrolase_dom"/>
</dbReference>
<dbReference type="InterPro" id="IPR015797">
    <property type="entry name" value="NUDIX_hydrolase-like_dom_sf"/>
</dbReference>
<comment type="caution">
    <text evidence="4">The sequence shown here is derived from an EMBL/GenBank/DDBJ whole genome shotgun (WGS) entry which is preliminary data.</text>
</comment>
<evidence type="ECO:0000259" key="3">
    <source>
        <dbReference type="PROSITE" id="PS51462"/>
    </source>
</evidence>
<evidence type="ECO:0000313" key="4">
    <source>
        <dbReference type="EMBL" id="OGD74650.1"/>
    </source>
</evidence>
<comment type="cofactor">
    <cofactor evidence="1">
        <name>Mg(2+)</name>
        <dbReference type="ChEBI" id="CHEBI:18420"/>
    </cofactor>
</comment>
<dbReference type="GO" id="GO:0016787">
    <property type="term" value="F:hydrolase activity"/>
    <property type="evidence" value="ECO:0007669"/>
    <property type="project" value="UniProtKB-KW"/>
</dbReference>
<accession>A0A1F5F4X1</accession>
<dbReference type="SUPFAM" id="SSF55811">
    <property type="entry name" value="Nudix"/>
    <property type="match status" value="1"/>
</dbReference>
<name>A0A1F5F4X1_9BACT</name>